<name>A0A9P9I9H9_9HYPO</name>
<evidence type="ECO:0000259" key="9">
    <source>
        <dbReference type="Pfam" id="PF04695"/>
    </source>
</evidence>
<organism evidence="10 11">
    <name type="scientific">Dactylonectria estremocensis</name>
    <dbReference type="NCBI Taxonomy" id="1079267"/>
    <lineage>
        <taxon>Eukaryota</taxon>
        <taxon>Fungi</taxon>
        <taxon>Dikarya</taxon>
        <taxon>Ascomycota</taxon>
        <taxon>Pezizomycotina</taxon>
        <taxon>Sordariomycetes</taxon>
        <taxon>Hypocreomycetidae</taxon>
        <taxon>Hypocreales</taxon>
        <taxon>Nectriaceae</taxon>
        <taxon>Dactylonectria</taxon>
    </lineage>
</organism>
<feature type="domain" description="Peroxisome membrane anchor protein Pex14p N-terminal" evidence="9">
    <location>
        <begin position="62"/>
        <end position="105"/>
    </location>
</feature>
<feature type="compositionally biased region" description="Low complexity" evidence="8">
    <location>
        <begin position="125"/>
        <end position="144"/>
    </location>
</feature>
<keyword evidence="11" id="KW-1185">Reference proteome</keyword>
<feature type="compositionally biased region" description="Polar residues" evidence="8">
    <location>
        <begin position="14"/>
        <end position="23"/>
    </location>
</feature>
<comment type="function">
    <text evidence="7">Component of the PEX13-PEX14 docking complex, a translocon channel that specifically mediates the import of peroxisomal cargo proteins bound to PEX5 receptor. The PEX13-PEX14 docking complex forms a large import pore which can be opened to a diameter of about 9 nm. Mechanistically, PEX5 receptor along with cargo proteins associates with the PEX14 subunit of the PEX13-PEX14 docking complex in the cytosol, leading to the insertion of the receptor into the organelle membrane with the concomitant translocation of the cargo into the peroxisome matrix.</text>
</comment>
<dbReference type="EMBL" id="JAGMUU010000049">
    <property type="protein sequence ID" value="KAH7112771.1"/>
    <property type="molecule type" value="Genomic_DNA"/>
</dbReference>
<evidence type="ECO:0000313" key="11">
    <source>
        <dbReference type="Proteomes" id="UP000717696"/>
    </source>
</evidence>
<dbReference type="OrthoDB" id="441517at2759"/>
<keyword evidence="7" id="KW-0653">Protein transport</keyword>
<evidence type="ECO:0000256" key="5">
    <source>
        <dbReference type="ARBA" id="ARBA00029691"/>
    </source>
</evidence>
<evidence type="ECO:0000256" key="8">
    <source>
        <dbReference type="SAM" id="MobiDB-lite"/>
    </source>
</evidence>
<evidence type="ECO:0000256" key="4">
    <source>
        <dbReference type="ARBA" id="ARBA00029502"/>
    </source>
</evidence>
<dbReference type="PANTHER" id="PTHR23058">
    <property type="entry name" value="PEROXISOMAL MEMBRANE PROTEIN PEX14"/>
    <property type="match status" value="1"/>
</dbReference>
<feature type="compositionally biased region" description="Basic and acidic residues" evidence="8">
    <location>
        <begin position="28"/>
        <end position="38"/>
    </location>
</feature>
<keyword evidence="7" id="KW-0472">Membrane</keyword>
<dbReference type="GO" id="GO:1990429">
    <property type="term" value="C:peroxisomal importomer complex"/>
    <property type="evidence" value="ECO:0007669"/>
    <property type="project" value="TreeGrafter"/>
</dbReference>
<dbReference type="InterPro" id="IPR025655">
    <property type="entry name" value="PEX14"/>
</dbReference>
<evidence type="ECO:0000256" key="6">
    <source>
        <dbReference type="ARBA" id="ARBA00046271"/>
    </source>
</evidence>
<sequence>MSDSDSRPGRPNVPSWQRAQLQDETTETETKTEIEAQTKVEAAPEADAMADVTADIMADVPEEDKLEVARRFLDDEAVRDAPREKKVAFLKSKDIDDAGIQTLLGDEPTPTPSKDDSLREVAVAQPPSQSTFTQTPTPTTLSQPQADRAPIVTYPEFLSKPAAPPPLVTTSRLLNTLYGVAGLSTLIYGTGQYVLRPMVDAQTEARTEFHETTVRNLDALVSKLEKTVSVVPPPKKQVVATAASVDGESEAEDPTEMFHRDMGTQTSPSPFFNPTTTTTKEKEKDAESTAKLQADRLTGLTKTLSGLTDEFRSESESMDGIKTLVDVLRDDLDSLTYTGQSTGTFDLYGRTRKPEPEDEIRKEITSGG</sequence>
<protein>
    <recommendedName>
        <fullName evidence="4 7">Peroxisomal membrane protein PEX14</fullName>
    </recommendedName>
    <alternativeName>
        <fullName evidence="5 7">Peroxin-14</fullName>
    </alternativeName>
</protein>
<feature type="region of interest" description="Disordered" evidence="8">
    <location>
        <begin position="100"/>
        <end position="144"/>
    </location>
</feature>
<reference evidence="10" key="1">
    <citation type="journal article" date="2021" name="Nat. Commun.">
        <title>Genetic determinants of endophytism in the Arabidopsis root mycobiome.</title>
        <authorList>
            <person name="Mesny F."/>
            <person name="Miyauchi S."/>
            <person name="Thiergart T."/>
            <person name="Pickel B."/>
            <person name="Atanasova L."/>
            <person name="Karlsson M."/>
            <person name="Huettel B."/>
            <person name="Barry K.W."/>
            <person name="Haridas S."/>
            <person name="Chen C."/>
            <person name="Bauer D."/>
            <person name="Andreopoulos W."/>
            <person name="Pangilinan J."/>
            <person name="LaButti K."/>
            <person name="Riley R."/>
            <person name="Lipzen A."/>
            <person name="Clum A."/>
            <person name="Drula E."/>
            <person name="Henrissat B."/>
            <person name="Kohler A."/>
            <person name="Grigoriev I.V."/>
            <person name="Martin F.M."/>
            <person name="Hacquard S."/>
        </authorList>
    </citation>
    <scope>NUCLEOTIDE SEQUENCE</scope>
    <source>
        <strain evidence="10">MPI-CAGE-AT-0021</strain>
    </source>
</reference>
<proteinExistence type="inferred from homology"/>
<dbReference type="GO" id="GO:0016560">
    <property type="term" value="P:protein import into peroxisome matrix, docking"/>
    <property type="evidence" value="ECO:0007669"/>
    <property type="project" value="UniProtKB-UniRule"/>
</dbReference>
<comment type="subcellular location">
    <subcellularLocation>
        <location evidence="6 7">Peroxisome membrane</location>
    </subcellularLocation>
</comment>
<dbReference type="InterPro" id="IPR036388">
    <property type="entry name" value="WH-like_DNA-bd_sf"/>
</dbReference>
<evidence type="ECO:0000256" key="7">
    <source>
        <dbReference type="RuleBase" id="RU367032"/>
    </source>
</evidence>
<dbReference type="InterPro" id="IPR006785">
    <property type="entry name" value="Pex14_N"/>
</dbReference>
<feature type="region of interest" description="Disordered" evidence="8">
    <location>
        <begin position="260"/>
        <end position="290"/>
    </location>
</feature>
<dbReference type="GO" id="GO:0005778">
    <property type="term" value="C:peroxisomal membrane"/>
    <property type="evidence" value="ECO:0007669"/>
    <property type="project" value="UniProtKB-SubCell"/>
</dbReference>
<feature type="region of interest" description="Disordered" evidence="8">
    <location>
        <begin position="346"/>
        <end position="368"/>
    </location>
</feature>
<evidence type="ECO:0000256" key="2">
    <source>
        <dbReference type="ARBA" id="ARBA00023010"/>
    </source>
</evidence>
<dbReference type="Pfam" id="PF04695">
    <property type="entry name" value="Pex14_N"/>
    <property type="match status" value="1"/>
</dbReference>
<keyword evidence="2" id="KW-0811">Translocation</keyword>
<keyword evidence="3 7" id="KW-0576">Peroxisome</keyword>
<dbReference type="Proteomes" id="UP000717696">
    <property type="component" value="Unassembled WGS sequence"/>
</dbReference>
<feature type="region of interest" description="Disordered" evidence="8">
    <location>
        <begin position="1"/>
        <end position="48"/>
    </location>
</feature>
<feature type="compositionally biased region" description="Low complexity" evidence="8">
    <location>
        <begin position="264"/>
        <end position="278"/>
    </location>
</feature>
<dbReference type="GO" id="GO:0005102">
    <property type="term" value="F:signaling receptor binding"/>
    <property type="evidence" value="ECO:0007669"/>
    <property type="project" value="TreeGrafter"/>
</dbReference>
<dbReference type="Gene3D" id="1.10.10.10">
    <property type="entry name" value="Winged helix-like DNA-binding domain superfamily/Winged helix DNA-binding domain"/>
    <property type="match status" value="1"/>
</dbReference>
<dbReference type="AlphaFoldDB" id="A0A9P9I9H9"/>
<dbReference type="PANTHER" id="PTHR23058:SF5">
    <property type="entry name" value="PEROXISOMAL MEMBRANE PROTEIN PEX14"/>
    <property type="match status" value="1"/>
</dbReference>
<evidence type="ECO:0000256" key="3">
    <source>
        <dbReference type="ARBA" id="ARBA00023140"/>
    </source>
</evidence>
<accession>A0A9P9I9H9</accession>
<gene>
    <name evidence="10" type="ORF">B0J13DRAFT_657664</name>
</gene>
<feature type="compositionally biased region" description="Basic and acidic residues" evidence="8">
    <location>
        <begin position="279"/>
        <end position="288"/>
    </location>
</feature>
<keyword evidence="7" id="KW-0813">Transport</keyword>
<evidence type="ECO:0000256" key="1">
    <source>
        <dbReference type="ARBA" id="ARBA00005443"/>
    </source>
</evidence>
<feature type="compositionally biased region" description="Basic and acidic residues" evidence="8">
    <location>
        <begin position="352"/>
        <end position="368"/>
    </location>
</feature>
<comment type="caution">
    <text evidence="10">The sequence shown here is derived from an EMBL/GenBank/DDBJ whole genome shotgun (WGS) entry which is preliminary data.</text>
</comment>
<comment type="similarity">
    <text evidence="1 7">Belongs to the peroxin-14 family.</text>
</comment>
<evidence type="ECO:0000313" key="10">
    <source>
        <dbReference type="EMBL" id="KAH7112771.1"/>
    </source>
</evidence>